<reference evidence="1 2" key="1">
    <citation type="submission" date="2024-02" db="EMBL/GenBank/DDBJ databases">
        <title>de novo genome assembly of Solanum bulbocastanum strain 11H21.</title>
        <authorList>
            <person name="Hosaka A.J."/>
        </authorList>
    </citation>
    <scope>NUCLEOTIDE SEQUENCE [LARGE SCALE GENOMIC DNA]</scope>
    <source>
        <tissue evidence="1">Young leaves</tissue>
    </source>
</reference>
<gene>
    <name evidence="1" type="ORF">RDI58_021101</name>
</gene>
<accession>A0AAN8TB12</accession>
<evidence type="ECO:0000313" key="2">
    <source>
        <dbReference type="Proteomes" id="UP001371456"/>
    </source>
</evidence>
<keyword evidence="2" id="KW-1185">Reference proteome</keyword>
<dbReference type="EMBL" id="JBANQN010000008">
    <property type="protein sequence ID" value="KAK6783304.1"/>
    <property type="molecule type" value="Genomic_DNA"/>
</dbReference>
<evidence type="ECO:0000313" key="1">
    <source>
        <dbReference type="EMBL" id="KAK6783304.1"/>
    </source>
</evidence>
<proteinExistence type="predicted"/>
<name>A0AAN8TB12_SOLBU</name>
<organism evidence="1 2">
    <name type="scientific">Solanum bulbocastanum</name>
    <name type="common">Wild potato</name>
    <dbReference type="NCBI Taxonomy" id="147425"/>
    <lineage>
        <taxon>Eukaryota</taxon>
        <taxon>Viridiplantae</taxon>
        <taxon>Streptophyta</taxon>
        <taxon>Embryophyta</taxon>
        <taxon>Tracheophyta</taxon>
        <taxon>Spermatophyta</taxon>
        <taxon>Magnoliopsida</taxon>
        <taxon>eudicotyledons</taxon>
        <taxon>Gunneridae</taxon>
        <taxon>Pentapetalae</taxon>
        <taxon>asterids</taxon>
        <taxon>lamiids</taxon>
        <taxon>Solanales</taxon>
        <taxon>Solanaceae</taxon>
        <taxon>Solanoideae</taxon>
        <taxon>Solaneae</taxon>
        <taxon>Solanum</taxon>
    </lineage>
</organism>
<comment type="caution">
    <text evidence="1">The sequence shown here is derived from an EMBL/GenBank/DDBJ whole genome shotgun (WGS) entry which is preliminary data.</text>
</comment>
<dbReference type="Proteomes" id="UP001371456">
    <property type="component" value="Unassembled WGS sequence"/>
</dbReference>
<dbReference type="AlphaFoldDB" id="A0AAN8TB12"/>
<protein>
    <submittedName>
        <fullName evidence="1">Uncharacterized protein</fullName>
    </submittedName>
</protein>
<sequence>MILDFIMRFICLIKNFYLYFKLCFYSNNFQLGISIMIMSMFYLSKHTGRRILSVLVEKLCFVGFLKNVVTLNS</sequence>